<feature type="compositionally biased region" description="Low complexity" evidence="1">
    <location>
        <begin position="516"/>
        <end position="527"/>
    </location>
</feature>
<sequence length="850" mass="93500">MGQSNSTGYHPGAEEPPGRRGGSVSVSVPPLRHSSPSLSDQMLLASLHTRQKQLPRGASSSGINNISRPSHAAPPRSNFAYYSRNRDCNSLPASSAASPCGSRTPSLSSVSSVSACSPSPDSSPSPSRQQSITFVDPSRQGPSFIAWSPQQAAERRLQRTASAPRLPHSSEIEQYLLPEDSTVYSPARRPRAAHDATAAPAAAATATPAAGAAQAARATGAAASVVIAPPFAVDSVVFNSVAQSSQPREPCLVGWCEVESPKEMNIISTGSLLFRCTYCNGVLRRTKNYISTWPKVLFCEACRSLPQCNSCCKKAVPFLYIGAEGKPLCSPPLLNFGGLSACGQCRLINPIADESSLQQQLLKARQLLRSLFELQFTNRLVAPHRQPAVRSCLEALSRAFNQQDACTVQLSYIPTEEELTRTSQYIKEGSSSNSSSNSNKKEEKERLCMRSNSAEEVQQLPFDVMPVWHMQLARAAGVSNIYGRCETRALTFPAVSFEEEKERKEKIKETDTIQKTTSMTTPTTPITTESRTATTATAATTAAVTTKTKHTIQPSRTYHVVQRILLSRGLPEALLEGHLVHELLHAFIWLDSDGCESMKIDLAAEEGLCNCILACALQVKVETLQKKRENIMRQLLKRGIKPKTNPGNKEIDGLKETRAFLQAVRSLRLERSEQEEQEEEKEEKDEIKDAETASQKEASARTPQILSENEQEANEAFSVSNKDLHLNEESEEGVHTPQLKTTAGNAYSTLFEQQQEIEEENGGKRDEEEAEERSLSVFRTEYDLYVTEYELKVVNRRLAEMERDKDPAYGEGYRTTRKLAMQTKMKKLVSILNAFGHTINAFVHAAQTCA</sequence>
<evidence type="ECO:0000259" key="2">
    <source>
        <dbReference type="Pfam" id="PF12315"/>
    </source>
</evidence>
<feature type="region of interest" description="Disordered" evidence="1">
    <location>
        <begin position="669"/>
        <end position="717"/>
    </location>
</feature>
<gene>
    <name evidence="3" type="ORF">EAH_00037070</name>
</gene>
<reference evidence="3" key="2">
    <citation type="submission" date="2013-10" db="EMBL/GenBank/DDBJ databases">
        <authorList>
            <person name="Aslett M."/>
        </authorList>
    </citation>
    <scope>NUCLEOTIDE SEQUENCE</scope>
    <source>
        <strain evidence="3">Houghton</strain>
    </source>
</reference>
<protein>
    <recommendedName>
        <fullName evidence="2">Protein DA1-like domain-containing protein</fullName>
    </recommendedName>
</protein>
<feature type="region of interest" description="Disordered" evidence="1">
    <location>
        <begin position="424"/>
        <end position="452"/>
    </location>
</feature>
<dbReference type="OrthoDB" id="354501at2759"/>
<feature type="compositionally biased region" description="Basic and acidic residues" evidence="1">
    <location>
        <begin position="503"/>
        <end position="512"/>
    </location>
</feature>
<dbReference type="GeneID" id="25271777"/>
<dbReference type="RefSeq" id="XP_013247492.1">
    <property type="nucleotide sequence ID" value="XM_013392038.1"/>
</dbReference>
<dbReference type="Proteomes" id="UP000018050">
    <property type="component" value="Unassembled WGS sequence"/>
</dbReference>
<feature type="region of interest" description="Disordered" evidence="1">
    <location>
        <begin position="1"/>
        <end position="140"/>
    </location>
</feature>
<accession>U6GUX9</accession>
<evidence type="ECO:0000256" key="1">
    <source>
        <dbReference type="SAM" id="MobiDB-lite"/>
    </source>
</evidence>
<dbReference type="InterPro" id="IPR022087">
    <property type="entry name" value="DA1-like_dom"/>
</dbReference>
<feature type="compositionally biased region" description="Polar residues" evidence="1">
    <location>
        <begin position="692"/>
        <end position="708"/>
    </location>
</feature>
<feature type="region of interest" description="Disordered" evidence="1">
    <location>
        <begin position="503"/>
        <end position="527"/>
    </location>
</feature>
<keyword evidence="4" id="KW-1185">Reference proteome</keyword>
<evidence type="ECO:0000313" key="4">
    <source>
        <dbReference type="Proteomes" id="UP000018050"/>
    </source>
</evidence>
<feature type="compositionally biased region" description="Low complexity" evidence="1">
    <location>
        <begin position="102"/>
        <end position="131"/>
    </location>
</feature>
<feature type="compositionally biased region" description="Basic and acidic residues" evidence="1">
    <location>
        <begin position="439"/>
        <end position="448"/>
    </location>
</feature>
<feature type="compositionally biased region" description="Polar residues" evidence="1">
    <location>
        <begin position="58"/>
        <end position="68"/>
    </location>
</feature>
<evidence type="ECO:0000313" key="3">
    <source>
        <dbReference type="EMBL" id="CDI83382.1"/>
    </source>
</evidence>
<dbReference type="EMBL" id="HG673406">
    <property type="protein sequence ID" value="CDI83382.1"/>
    <property type="molecule type" value="Genomic_DNA"/>
</dbReference>
<name>U6GUX9_EIMAC</name>
<dbReference type="VEuPathDB" id="ToxoDB:EAH_00037070"/>
<proteinExistence type="predicted"/>
<reference evidence="3" key="1">
    <citation type="submission" date="2013-10" db="EMBL/GenBank/DDBJ databases">
        <title>Genomic analysis of the causative agents of coccidiosis in chickens.</title>
        <authorList>
            <person name="Reid A.J."/>
            <person name="Blake D."/>
            <person name="Billington K."/>
            <person name="Browne H."/>
            <person name="Dunn M."/>
            <person name="Hung S."/>
            <person name="Kawahara F."/>
            <person name="Miranda-Saavedra D."/>
            <person name="Mourier T."/>
            <person name="Nagra H."/>
            <person name="Otto T.D."/>
            <person name="Rawlings N."/>
            <person name="Sanchez A."/>
            <person name="Sanders M."/>
            <person name="Subramaniam C."/>
            <person name="Tay Y."/>
            <person name="Dear P."/>
            <person name="Doerig C."/>
            <person name="Gruber A."/>
            <person name="Parkinson J."/>
            <person name="Shirley M."/>
            <person name="Wan K.L."/>
            <person name="Berriman M."/>
            <person name="Tomley F."/>
            <person name="Pain A."/>
        </authorList>
    </citation>
    <scope>NUCLEOTIDE SEQUENCE</scope>
    <source>
        <strain evidence="3">Houghton</strain>
    </source>
</reference>
<feature type="domain" description="Protein DA1-like" evidence="2">
    <location>
        <begin position="529"/>
        <end position="620"/>
    </location>
</feature>
<dbReference type="OMA" id="GLCNCIL"/>
<organism evidence="3 4">
    <name type="scientific">Eimeria acervulina</name>
    <name type="common">Coccidian parasite</name>
    <dbReference type="NCBI Taxonomy" id="5801"/>
    <lineage>
        <taxon>Eukaryota</taxon>
        <taxon>Sar</taxon>
        <taxon>Alveolata</taxon>
        <taxon>Apicomplexa</taxon>
        <taxon>Conoidasida</taxon>
        <taxon>Coccidia</taxon>
        <taxon>Eucoccidiorida</taxon>
        <taxon>Eimeriorina</taxon>
        <taxon>Eimeriidae</taxon>
        <taxon>Eimeria</taxon>
    </lineage>
</organism>
<dbReference type="AlphaFoldDB" id="U6GUX9"/>
<dbReference type="Pfam" id="PF12315">
    <property type="entry name" value="DA1-like"/>
    <property type="match status" value="1"/>
</dbReference>